<keyword evidence="5" id="KW-0677">Repeat</keyword>
<dbReference type="PROSITE" id="PS50330">
    <property type="entry name" value="UIM"/>
    <property type="match status" value="1"/>
</dbReference>
<dbReference type="InterPro" id="IPR002014">
    <property type="entry name" value="VHS_dom"/>
</dbReference>
<evidence type="ECO:0000256" key="9">
    <source>
        <dbReference type="ARBA" id="ARBA00023136"/>
    </source>
</evidence>
<dbReference type="Pfam" id="PF01363">
    <property type="entry name" value="FYVE"/>
    <property type="match status" value="1"/>
</dbReference>
<feature type="domain" description="FYVE-type" evidence="12">
    <location>
        <begin position="165"/>
        <end position="225"/>
    </location>
</feature>
<evidence type="ECO:0000256" key="10">
    <source>
        <dbReference type="PROSITE-ProRule" id="PRU00091"/>
    </source>
</evidence>
<feature type="domain" description="VHS" evidence="13">
    <location>
        <begin position="27"/>
        <end position="147"/>
    </location>
</feature>
<evidence type="ECO:0000259" key="13">
    <source>
        <dbReference type="PROSITE" id="PS50179"/>
    </source>
</evidence>
<feature type="region of interest" description="Disordered" evidence="11">
    <location>
        <begin position="337"/>
        <end position="385"/>
    </location>
</feature>
<dbReference type="InterPro" id="IPR011011">
    <property type="entry name" value="Znf_FYVE_PHD"/>
</dbReference>
<feature type="region of interest" description="Disordered" evidence="11">
    <location>
        <begin position="299"/>
        <end position="323"/>
    </location>
</feature>
<dbReference type="GO" id="GO:0043328">
    <property type="term" value="P:protein transport to vacuole involved in ubiquitin-dependent protein catabolic process via the multivesicular body sorting pathway"/>
    <property type="evidence" value="ECO:0007669"/>
    <property type="project" value="TreeGrafter"/>
</dbReference>
<sequence length="659" mass="73692">MSFLFSSSTPKEIETLTDENIPGHTLNLSQALDLADKVRSKEYTVKDVARGLKERISHDNPNVQILALNLTDVVIKNGGDLFLVEVSSKDFVDNITNIVRHSGYSYELQKELLRLIQEWATLCSGNPELAYMTNAYTQLTREGYSFPKATTVSRALIETHAAPEWTDSDVCMRCRTPFTFTNRKHHCRNCGNCFCQTCSENTLPIPKFAIYDPVRVCHGCYLRLKNIVSIDDSQKHSSRSGTATASKKKPTPSPNLYTPQKKSTSIQTPSTLEDEDADLKRAIELSLKESKLYEATHTPANVVASNNEPHPLPLQNDDDEEDDPDMKAAIEASLREMSISRSPEQNYPNISQPTPPESESIHNFMPSNTNLDTQPHGVEDQDRDEDNPLTTIEQENVNLFESLLQRIKESGQDISNDQQIQFLHESISDLQPKVNAAIDRVDGKHQQLSQLLKRIGTATKIYDQLLEQRLSFAKLPGSTAQQSSRIDSPERPPSTAYSYHNIQPQVSQPYNPPTSATPGFNITPQQTFAAQQPPAVPPQQQSQLYDQGYSHPPDQQYYEQPAPSNYHQPYPPTTQQNHVPPAPDPNINYQQPHPQLQPPQNPSVVGNHASPAITSQSLVPSIPPLMPTSKTASGQPNQEAPQNGQKKEEEEEEQLLIEL</sequence>
<dbReference type="Pfam" id="PF02809">
    <property type="entry name" value="UIM"/>
    <property type="match status" value="2"/>
</dbReference>
<dbReference type="InterPro" id="IPR000306">
    <property type="entry name" value="Znf_FYVE"/>
</dbReference>
<dbReference type="GO" id="GO:0006623">
    <property type="term" value="P:protein targeting to vacuole"/>
    <property type="evidence" value="ECO:0007669"/>
    <property type="project" value="TreeGrafter"/>
</dbReference>
<dbReference type="PANTHER" id="PTHR47794:SF1">
    <property type="entry name" value="VACUOLAR PROTEIN SORTING-ASSOCIATED PROTEIN 27"/>
    <property type="match status" value="1"/>
</dbReference>
<organism evidence="14 15">
    <name type="scientific">Mycoemilia scoparia</name>
    <dbReference type="NCBI Taxonomy" id="417184"/>
    <lineage>
        <taxon>Eukaryota</taxon>
        <taxon>Fungi</taxon>
        <taxon>Fungi incertae sedis</taxon>
        <taxon>Zoopagomycota</taxon>
        <taxon>Kickxellomycotina</taxon>
        <taxon>Kickxellomycetes</taxon>
        <taxon>Kickxellales</taxon>
        <taxon>Kickxellaceae</taxon>
        <taxon>Mycoemilia</taxon>
    </lineage>
</organism>
<dbReference type="SUPFAM" id="SSF57903">
    <property type="entry name" value="FYVE/PHD zinc finger"/>
    <property type="match status" value="1"/>
</dbReference>
<reference evidence="14" key="1">
    <citation type="submission" date="2022-07" db="EMBL/GenBank/DDBJ databases">
        <title>Phylogenomic reconstructions and comparative analyses of Kickxellomycotina fungi.</title>
        <authorList>
            <person name="Reynolds N.K."/>
            <person name="Stajich J.E."/>
            <person name="Barry K."/>
            <person name="Grigoriev I.V."/>
            <person name="Crous P."/>
            <person name="Smith M.E."/>
        </authorList>
    </citation>
    <scope>NUCLEOTIDE SEQUENCE</scope>
    <source>
        <strain evidence="14">NBRC 100468</strain>
    </source>
</reference>
<evidence type="ECO:0000256" key="3">
    <source>
        <dbReference type="ARBA" id="ARBA00017753"/>
    </source>
</evidence>
<dbReference type="GO" id="GO:0043130">
    <property type="term" value="F:ubiquitin binding"/>
    <property type="evidence" value="ECO:0007669"/>
    <property type="project" value="InterPro"/>
</dbReference>
<dbReference type="SMART" id="SM00726">
    <property type="entry name" value="UIM"/>
    <property type="match status" value="2"/>
</dbReference>
<comment type="subcellular location">
    <subcellularLocation>
        <location evidence="1">Endosome membrane</location>
        <topology evidence="1">Peripheral membrane protein</topology>
        <orientation evidence="1">Cytoplasmic side</orientation>
    </subcellularLocation>
</comment>
<dbReference type="Pfam" id="PF00790">
    <property type="entry name" value="VHS"/>
    <property type="match status" value="1"/>
</dbReference>
<keyword evidence="8" id="KW-0862">Zinc</keyword>
<dbReference type="Gene3D" id="1.25.40.90">
    <property type="match status" value="1"/>
</dbReference>
<gene>
    <name evidence="14" type="primary">VPS27</name>
    <name evidence="14" type="ORF">H4219_000317</name>
</gene>
<dbReference type="PANTHER" id="PTHR47794">
    <property type="entry name" value="VACUOLAR PROTEIN SORTING-ASSOCIATED PROTEIN 27"/>
    <property type="match status" value="1"/>
</dbReference>
<keyword evidence="4" id="KW-0479">Metal-binding</keyword>
<evidence type="ECO:0000259" key="12">
    <source>
        <dbReference type="PROSITE" id="PS50178"/>
    </source>
</evidence>
<keyword evidence="15" id="KW-1185">Reference proteome</keyword>
<proteinExistence type="inferred from homology"/>
<dbReference type="GO" id="GO:0032266">
    <property type="term" value="F:phosphatidylinositol-3-phosphate binding"/>
    <property type="evidence" value="ECO:0007669"/>
    <property type="project" value="TreeGrafter"/>
</dbReference>
<feature type="compositionally biased region" description="Low complexity" evidence="11">
    <location>
        <begin position="528"/>
        <end position="543"/>
    </location>
</feature>
<dbReference type="OrthoDB" id="957735at2759"/>
<protein>
    <recommendedName>
        <fullName evidence="3">Vacuolar protein sorting-associated protein 27</fullName>
    </recommendedName>
</protein>
<evidence type="ECO:0000256" key="11">
    <source>
        <dbReference type="SAM" id="MobiDB-lite"/>
    </source>
</evidence>
<feature type="region of interest" description="Disordered" evidence="11">
    <location>
        <begin position="475"/>
        <end position="498"/>
    </location>
</feature>
<dbReference type="PROSITE" id="PS50178">
    <property type="entry name" value="ZF_FYVE"/>
    <property type="match status" value="1"/>
</dbReference>
<dbReference type="Gene3D" id="6.10.140.100">
    <property type="match status" value="1"/>
</dbReference>
<name>A0A9W8DXH7_9FUNG</name>
<dbReference type="Pfam" id="PF21356">
    <property type="entry name" value="Vps27_GAT-like"/>
    <property type="match status" value="1"/>
</dbReference>
<comment type="caution">
    <text evidence="14">The sequence shown here is derived from an EMBL/GenBank/DDBJ whole genome shotgun (WGS) entry which is preliminary data.</text>
</comment>
<keyword evidence="9" id="KW-0472">Membrane</keyword>
<feature type="compositionally biased region" description="Polar residues" evidence="11">
    <location>
        <begin position="562"/>
        <end position="578"/>
    </location>
</feature>
<dbReference type="SMART" id="SM00288">
    <property type="entry name" value="VHS"/>
    <property type="match status" value="1"/>
</dbReference>
<evidence type="ECO:0000313" key="14">
    <source>
        <dbReference type="EMBL" id="KAJ1921970.1"/>
    </source>
</evidence>
<dbReference type="GO" id="GO:0010008">
    <property type="term" value="C:endosome membrane"/>
    <property type="evidence" value="ECO:0007669"/>
    <property type="project" value="UniProtKB-SubCell"/>
</dbReference>
<dbReference type="InterPro" id="IPR013083">
    <property type="entry name" value="Znf_RING/FYVE/PHD"/>
</dbReference>
<feature type="region of interest" description="Disordered" evidence="11">
    <location>
        <begin position="528"/>
        <end position="659"/>
    </location>
</feature>
<dbReference type="Proteomes" id="UP001150538">
    <property type="component" value="Unassembled WGS sequence"/>
</dbReference>
<dbReference type="InterPro" id="IPR003903">
    <property type="entry name" value="UIM_dom"/>
</dbReference>
<keyword evidence="7 10" id="KW-0863">Zinc-finger</keyword>
<comment type="similarity">
    <text evidence="2">Belongs to the VPS27 family.</text>
</comment>
<evidence type="ECO:0000256" key="7">
    <source>
        <dbReference type="ARBA" id="ARBA00022771"/>
    </source>
</evidence>
<feature type="compositionally biased region" description="Acidic residues" evidence="11">
    <location>
        <begin position="649"/>
        <end position="659"/>
    </location>
</feature>
<dbReference type="PROSITE" id="PS50179">
    <property type="entry name" value="VHS"/>
    <property type="match status" value="1"/>
</dbReference>
<dbReference type="GO" id="GO:0033565">
    <property type="term" value="C:ESCRT-0 complex"/>
    <property type="evidence" value="ECO:0007669"/>
    <property type="project" value="TreeGrafter"/>
</dbReference>
<feature type="compositionally biased region" description="Polar residues" evidence="11">
    <location>
        <begin position="628"/>
        <end position="644"/>
    </location>
</feature>
<evidence type="ECO:0000313" key="15">
    <source>
        <dbReference type="Proteomes" id="UP001150538"/>
    </source>
</evidence>
<feature type="compositionally biased region" description="Polar residues" evidence="11">
    <location>
        <begin position="254"/>
        <end position="271"/>
    </location>
</feature>
<evidence type="ECO:0000256" key="4">
    <source>
        <dbReference type="ARBA" id="ARBA00022723"/>
    </source>
</evidence>
<dbReference type="InterPro" id="IPR017455">
    <property type="entry name" value="Znf_FYVE-rel"/>
</dbReference>
<dbReference type="SMART" id="SM00064">
    <property type="entry name" value="FYVE"/>
    <property type="match status" value="1"/>
</dbReference>
<dbReference type="AlphaFoldDB" id="A0A9W8DXH7"/>
<evidence type="ECO:0000256" key="8">
    <source>
        <dbReference type="ARBA" id="ARBA00022833"/>
    </source>
</evidence>
<dbReference type="InterPro" id="IPR008942">
    <property type="entry name" value="ENTH_VHS"/>
</dbReference>
<evidence type="ECO:0000256" key="2">
    <source>
        <dbReference type="ARBA" id="ARBA00008597"/>
    </source>
</evidence>
<accession>A0A9W8DXH7</accession>
<evidence type="ECO:0000256" key="1">
    <source>
        <dbReference type="ARBA" id="ARBA00004125"/>
    </source>
</evidence>
<dbReference type="InterPro" id="IPR049425">
    <property type="entry name" value="Vps27_GAT-like"/>
</dbReference>
<dbReference type="GO" id="GO:0008270">
    <property type="term" value="F:zinc ion binding"/>
    <property type="evidence" value="ECO:0007669"/>
    <property type="project" value="UniProtKB-KW"/>
</dbReference>
<evidence type="ECO:0000256" key="5">
    <source>
        <dbReference type="ARBA" id="ARBA00022737"/>
    </source>
</evidence>
<dbReference type="Gene3D" id="1.20.5.1940">
    <property type="match status" value="1"/>
</dbReference>
<dbReference type="Gene3D" id="3.30.40.10">
    <property type="entry name" value="Zinc/RING finger domain, C3HC4 (zinc finger)"/>
    <property type="match status" value="1"/>
</dbReference>
<feature type="compositionally biased region" description="Polar residues" evidence="11">
    <location>
        <begin position="339"/>
        <end position="352"/>
    </location>
</feature>
<evidence type="ECO:0000256" key="6">
    <source>
        <dbReference type="ARBA" id="ARBA00022753"/>
    </source>
</evidence>
<keyword evidence="6" id="KW-0967">Endosome</keyword>
<feature type="region of interest" description="Disordered" evidence="11">
    <location>
        <begin position="232"/>
        <end position="275"/>
    </location>
</feature>
<dbReference type="SUPFAM" id="SSF48464">
    <property type="entry name" value="ENTH/VHS domain"/>
    <property type="match status" value="1"/>
</dbReference>
<dbReference type="EMBL" id="JANBPU010000002">
    <property type="protein sequence ID" value="KAJ1921970.1"/>
    <property type="molecule type" value="Genomic_DNA"/>
</dbReference>